<evidence type="ECO:0000313" key="3">
    <source>
        <dbReference type="Proteomes" id="UP000287853"/>
    </source>
</evidence>
<dbReference type="GO" id="GO:0006313">
    <property type="term" value="P:DNA transposition"/>
    <property type="evidence" value="ECO:0007669"/>
    <property type="project" value="InterPro"/>
</dbReference>
<keyword evidence="3" id="KW-1185">Reference proteome</keyword>
<feature type="domain" description="Transposase IS200-like" evidence="1">
    <location>
        <begin position="8"/>
        <end position="131"/>
    </location>
</feature>
<dbReference type="InterPro" id="IPR036515">
    <property type="entry name" value="Transposase_17_sf"/>
</dbReference>
<dbReference type="InterPro" id="IPR002686">
    <property type="entry name" value="Transposase_17"/>
</dbReference>
<evidence type="ECO:0000313" key="2">
    <source>
        <dbReference type="EMBL" id="RWX44835.1"/>
    </source>
</evidence>
<dbReference type="GO" id="GO:0004803">
    <property type="term" value="F:transposase activity"/>
    <property type="evidence" value="ECO:0007669"/>
    <property type="project" value="InterPro"/>
</dbReference>
<dbReference type="Pfam" id="PF01797">
    <property type="entry name" value="Y1_Tnp"/>
    <property type="match status" value="1"/>
</dbReference>
<dbReference type="InterPro" id="IPR052715">
    <property type="entry name" value="RAYT_transposase"/>
</dbReference>
<reference evidence="2 3" key="1">
    <citation type="submission" date="2017-01" db="EMBL/GenBank/DDBJ databases">
        <title>The cable genome- insights into the physiology and evolution of filamentous bacteria capable of sulfide oxidation via long distance electron transfer.</title>
        <authorList>
            <person name="Schreiber L."/>
            <person name="Bjerg J.T."/>
            <person name="Boggild A."/>
            <person name="Van De Vossenberg J."/>
            <person name="Meysman F."/>
            <person name="Nielsen L.P."/>
            <person name="Schramm A."/>
            <person name="Kjeldsen K.U."/>
        </authorList>
    </citation>
    <scope>NUCLEOTIDE SEQUENCE [LARGE SCALE GENOMIC DNA]</scope>
    <source>
        <strain evidence="2">MCF</strain>
    </source>
</reference>
<dbReference type="AlphaFoldDB" id="A0A444IW63"/>
<dbReference type="Proteomes" id="UP000287853">
    <property type="component" value="Unassembled WGS sequence"/>
</dbReference>
<dbReference type="SUPFAM" id="SSF143422">
    <property type="entry name" value="Transposase IS200-like"/>
    <property type="match status" value="1"/>
</dbReference>
<dbReference type="Gene3D" id="3.30.70.1290">
    <property type="entry name" value="Transposase IS200-like"/>
    <property type="match status" value="1"/>
</dbReference>
<dbReference type="PANTHER" id="PTHR36966:SF1">
    <property type="entry name" value="REP-ASSOCIATED TYROSINE TRANSPOSASE"/>
    <property type="match status" value="1"/>
</dbReference>
<comment type="caution">
    <text evidence="2">The sequence shown here is derived from an EMBL/GenBank/DDBJ whole genome shotgun (WGS) entry which is preliminary data.</text>
</comment>
<dbReference type="PANTHER" id="PTHR36966">
    <property type="entry name" value="REP-ASSOCIATED TYROSINE TRANSPOSASE"/>
    <property type="match status" value="1"/>
</dbReference>
<dbReference type="NCBIfam" id="NF047646">
    <property type="entry name" value="REP_Tyr_transpos"/>
    <property type="match status" value="1"/>
</dbReference>
<name>A0A444IW63_9BACT</name>
<dbReference type="EMBL" id="MTKO01000087">
    <property type="protein sequence ID" value="RWX44835.1"/>
    <property type="molecule type" value="Genomic_DNA"/>
</dbReference>
<protein>
    <submittedName>
        <fullName evidence="2">Putative transposase</fullName>
    </submittedName>
</protein>
<evidence type="ECO:0000259" key="1">
    <source>
        <dbReference type="SMART" id="SM01321"/>
    </source>
</evidence>
<accession>A0A444IW63</accession>
<sequence>MQYRRVYVPGGTYFFTVNLADRSRTLLVDHIDDLRNAVQEVLTSHPFRIDAMVVLPDHLHAIWTLPEDDADYPMRWSLIKAGFSRCIPADEQRSKSRIAKGERGIWQRRYWEHLIRDEQDYTNHVNYIHYNPVKHGHVTRVADWPYSTFHRAIKNGQYPPDWSEEPIFRRLG</sequence>
<organism evidence="2 3">
    <name type="scientific">Candidatus Electrothrix aarhusensis</name>
    <dbReference type="NCBI Taxonomy" id="1859131"/>
    <lineage>
        <taxon>Bacteria</taxon>
        <taxon>Pseudomonadati</taxon>
        <taxon>Thermodesulfobacteriota</taxon>
        <taxon>Desulfobulbia</taxon>
        <taxon>Desulfobulbales</taxon>
        <taxon>Desulfobulbaceae</taxon>
        <taxon>Candidatus Electrothrix</taxon>
    </lineage>
</organism>
<gene>
    <name evidence="2" type="ORF">H206_01267</name>
</gene>
<dbReference type="SMART" id="SM01321">
    <property type="entry name" value="Y1_Tnp"/>
    <property type="match status" value="1"/>
</dbReference>
<dbReference type="GO" id="GO:0043565">
    <property type="term" value="F:sequence-specific DNA binding"/>
    <property type="evidence" value="ECO:0007669"/>
    <property type="project" value="TreeGrafter"/>
</dbReference>
<proteinExistence type="predicted"/>